<feature type="compositionally biased region" description="Basic residues" evidence="3">
    <location>
        <begin position="166"/>
        <end position="181"/>
    </location>
</feature>
<dbReference type="PANTHER" id="PTHR15481">
    <property type="entry name" value="RIBONUCLEIC ACID BINDING PROTEIN S1"/>
    <property type="match status" value="1"/>
</dbReference>
<feature type="domain" description="RRM" evidence="4">
    <location>
        <begin position="72"/>
        <end position="150"/>
    </location>
</feature>
<feature type="region of interest" description="Disordered" evidence="3">
    <location>
        <begin position="1"/>
        <end position="72"/>
    </location>
</feature>
<dbReference type="Pfam" id="PF00076">
    <property type="entry name" value="RRM_1"/>
    <property type="match status" value="1"/>
</dbReference>
<feature type="compositionally biased region" description="Low complexity" evidence="3">
    <location>
        <begin position="36"/>
        <end position="50"/>
    </location>
</feature>
<keyword evidence="1 2" id="KW-0694">RNA-binding</keyword>
<dbReference type="EMBL" id="JASJQH010001033">
    <property type="protein sequence ID" value="KAK9762247.1"/>
    <property type="molecule type" value="Genomic_DNA"/>
</dbReference>
<protein>
    <recommendedName>
        <fullName evidence="4">RRM domain-containing protein</fullName>
    </recommendedName>
</protein>
<organism evidence="5 6">
    <name type="scientific">Basidiobolus ranarum</name>
    <dbReference type="NCBI Taxonomy" id="34480"/>
    <lineage>
        <taxon>Eukaryota</taxon>
        <taxon>Fungi</taxon>
        <taxon>Fungi incertae sedis</taxon>
        <taxon>Zoopagomycota</taxon>
        <taxon>Entomophthoromycotina</taxon>
        <taxon>Basidiobolomycetes</taxon>
        <taxon>Basidiobolales</taxon>
        <taxon>Basidiobolaceae</taxon>
        <taxon>Basidiobolus</taxon>
    </lineage>
</organism>
<dbReference type="Gene3D" id="3.30.70.330">
    <property type="match status" value="1"/>
</dbReference>
<evidence type="ECO:0000256" key="3">
    <source>
        <dbReference type="SAM" id="MobiDB-lite"/>
    </source>
</evidence>
<keyword evidence="6" id="KW-1185">Reference proteome</keyword>
<evidence type="ECO:0000259" key="4">
    <source>
        <dbReference type="PROSITE" id="PS50102"/>
    </source>
</evidence>
<dbReference type="PROSITE" id="PS50102">
    <property type="entry name" value="RRM"/>
    <property type="match status" value="1"/>
</dbReference>
<feature type="compositionally biased region" description="Basic residues" evidence="3">
    <location>
        <begin position="221"/>
        <end position="233"/>
    </location>
</feature>
<dbReference type="Proteomes" id="UP001479436">
    <property type="component" value="Unassembled WGS sequence"/>
</dbReference>
<feature type="compositionally biased region" description="Basic residues" evidence="3">
    <location>
        <begin position="51"/>
        <end position="67"/>
    </location>
</feature>
<dbReference type="InterPro" id="IPR012677">
    <property type="entry name" value="Nucleotide-bd_a/b_plait_sf"/>
</dbReference>
<dbReference type="SMART" id="SM00360">
    <property type="entry name" value="RRM"/>
    <property type="match status" value="1"/>
</dbReference>
<comment type="caution">
    <text evidence="5">The sequence shown here is derived from an EMBL/GenBank/DDBJ whole genome shotgun (WGS) entry which is preliminary data.</text>
</comment>
<feature type="compositionally biased region" description="Low complexity" evidence="3">
    <location>
        <begin position="192"/>
        <end position="220"/>
    </location>
</feature>
<dbReference type="PANTHER" id="PTHR15481:SF0">
    <property type="entry name" value="LD23870P-RELATED"/>
    <property type="match status" value="1"/>
</dbReference>
<accession>A0ABR2WL73</accession>
<feature type="compositionally biased region" description="Basic residues" evidence="3">
    <location>
        <begin position="25"/>
        <end position="35"/>
    </location>
</feature>
<dbReference type="InterPro" id="IPR000504">
    <property type="entry name" value="RRM_dom"/>
</dbReference>
<proteinExistence type="predicted"/>
<name>A0ABR2WL73_9FUNG</name>
<gene>
    <name evidence="5" type="ORF">K7432_012204</name>
</gene>
<dbReference type="SUPFAM" id="SSF54928">
    <property type="entry name" value="RNA-binding domain, RBD"/>
    <property type="match status" value="1"/>
</dbReference>
<dbReference type="InterPro" id="IPR035979">
    <property type="entry name" value="RBD_domain_sf"/>
</dbReference>
<feature type="compositionally biased region" description="Basic and acidic residues" evidence="3">
    <location>
        <begin position="1"/>
        <end position="10"/>
    </location>
</feature>
<evidence type="ECO:0000313" key="5">
    <source>
        <dbReference type="EMBL" id="KAK9762247.1"/>
    </source>
</evidence>
<reference evidence="5 6" key="1">
    <citation type="submission" date="2023-04" db="EMBL/GenBank/DDBJ databases">
        <title>Genome of Basidiobolus ranarum AG-B5.</title>
        <authorList>
            <person name="Stajich J.E."/>
            <person name="Carter-House D."/>
            <person name="Gryganskyi A."/>
        </authorList>
    </citation>
    <scope>NUCLEOTIDE SEQUENCE [LARGE SCALE GENOMIC DNA]</scope>
    <source>
        <strain evidence="5 6">AG-B5</strain>
    </source>
</reference>
<evidence type="ECO:0000313" key="6">
    <source>
        <dbReference type="Proteomes" id="UP001479436"/>
    </source>
</evidence>
<evidence type="ECO:0000256" key="1">
    <source>
        <dbReference type="ARBA" id="ARBA00022884"/>
    </source>
</evidence>
<feature type="region of interest" description="Disordered" evidence="3">
    <location>
        <begin position="147"/>
        <end position="243"/>
    </location>
</feature>
<evidence type="ECO:0000256" key="2">
    <source>
        <dbReference type="PROSITE-ProRule" id="PRU00176"/>
    </source>
</evidence>
<sequence length="243" mass="28056">MGPRYSDRSRSPYSSRSRSYSRSSRSSRSHSRSRSRSSSYSRSRSYSRSPSRSRTRRRRSYSPRRKSPVNSTTIRITGLTRNVGKAHIEEIFEFYGRVKEVELPINRKLSTNKGVAFVTFEKVIDAERAIECMHEGQLDGSILDCTFTRTKPTGPPRRGDRFRPGGFKRGRSRSPVSRRRSYSPDNRRRSRSYSYSSYSSRSRSRSPYSDSSSRSYSRSYSRSRSRSRSRSHSRNSASGSKGK</sequence>
<feature type="compositionally biased region" description="Low complexity" evidence="3">
    <location>
        <begin position="11"/>
        <end position="24"/>
    </location>
</feature>